<dbReference type="AlphaFoldDB" id="A0AAJ0GZC8"/>
<dbReference type="EMBL" id="JAUDZG010000002">
    <property type="protein sequence ID" value="KAK3308545.1"/>
    <property type="molecule type" value="Genomic_DNA"/>
</dbReference>
<proteinExistence type="predicted"/>
<dbReference type="GeneID" id="87887618"/>
<name>A0AAJ0GZC8_9PEZI</name>
<reference evidence="1" key="1">
    <citation type="journal article" date="2023" name="Mol. Phylogenet. Evol.">
        <title>Genome-scale phylogeny and comparative genomics of the fungal order Sordariales.</title>
        <authorList>
            <person name="Hensen N."/>
            <person name="Bonometti L."/>
            <person name="Westerberg I."/>
            <person name="Brannstrom I.O."/>
            <person name="Guillou S."/>
            <person name="Cros-Aarteil S."/>
            <person name="Calhoun S."/>
            <person name="Haridas S."/>
            <person name="Kuo A."/>
            <person name="Mondo S."/>
            <person name="Pangilinan J."/>
            <person name="Riley R."/>
            <person name="LaButti K."/>
            <person name="Andreopoulos B."/>
            <person name="Lipzen A."/>
            <person name="Chen C."/>
            <person name="Yan M."/>
            <person name="Daum C."/>
            <person name="Ng V."/>
            <person name="Clum A."/>
            <person name="Steindorff A."/>
            <person name="Ohm R.A."/>
            <person name="Martin F."/>
            <person name="Silar P."/>
            <person name="Natvig D.O."/>
            <person name="Lalanne C."/>
            <person name="Gautier V."/>
            <person name="Ament-Velasquez S.L."/>
            <person name="Kruys A."/>
            <person name="Hutchinson M.I."/>
            <person name="Powell A.J."/>
            <person name="Barry K."/>
            <person name="Miller A.N."/>
            <person name="Grigoriev I.V."/>
            <person name="Debuchy R."/>
            <person name="Gladieux P."/>
            <person name="Hiltunen Thoren M."/>
            <person name="Johannesson H."/>
        </authorList>
    </citation>
    <scope>NUCLEOTIDE SEQUENCE</scope>
    <source>
        <strain evidence="1">CBS 333.67</strain>
    </source>
</reference>
<dbReference type="Proteomes" id="UP001273166">
    <property type="component" value="Unassembled WGS sequence"/>
</dbReference>
<organism evidence="1 2">
    <name type="scientific">Chaetomium strumarium</name>
    <dbReference type="NCBI Taxonomy" id="1170767"/>
    <lineage>
        <taxon>Eukaryota</taxon>
        <taxon>Fungi</taxon>
        <taxon>Dikarya</taxon>
        <taxon>Ascomycota</taxon>
        <taxon>Pezizomycotina</taxon>
        <taxon>Sordariomycetes</taxon>
        <taxon>Sordariomycetidae</taxon>
        <taxon>Sordariales</taxon>
        <taxon>Chaetomiaceae</taxon>
        <taxon>Chaetomium</taxon>
    </lineage>
</organism>
<dbReference type="RefSeq" id="XP_062724325.1">
    <property type="nucleotide sequence ID" value="XM_062868789.1"/>
</dbReference>
<comment type="caution">
    <text evidence="1">The sequence shown here is derived from an EMBL/GenBank/DDBJ whole genome shotgun (WGS) entry which is preliminary data.</text>
</comment>
<reference evidence="1" key="2">
    <citation type="submission" date="2023-06" db="EMBL/GenBank/DDBJ databases">
        <authorList>
            <consortium name="Lawrence Berkeley National Laboratory"/>
            <person name="Mondo S.J."/>
            <person name="Hensen N."/>
            <person name="Bonometti L."/>
            <person name="Westerberg I."/>
            <person name="Brannstrom I.O."/>
            <person name="Guillou S."/>
            <person name="Cros-Aarteil S."/>
            <person name="Calhoun S."/>
            <person name="Haridas S."/>
            <person name="Kuo A."/>
            <person name="Pangilinan J."/>
            <person name="Riley R."/>
            <person name="Labutti K."/>
            <person name="Andreopoulos B."/>
            <person name="Lipzen A."/>
            <person name="Chen C."/>
            <person name="Yanf M."/>
            <person name="Daum C."/>
            <person name="Ng V."/>
            <person name="Clum A."/>
            <person name="Steindorff A."/>
            <person name="Ohm R."/>
            <person name="Martin F."/>
            <person name="Silar P."/>
            <person name="Natvig D."/>
            <person name="Lalanne C."/>
            <person name="Gautier V."/>
            <person name="Ament-Velasquez S.L."/>
            <person name="Kruys A."/>
            <person name="Hutchinson M.I."/>
            <person name="Powell A.J."/>
            <person name="Barry K."/>
            <person name="Miller A.N."/>
            <person name="Grigoriev I.V."/>
            <person name="Debuchy R."/>
            <person name="Gladieux P."/>
            <person name="Thoren M.H."/>
            <person name="Johannesson H."/>
        </authorList>
    </citation>
    <scope>NUCLEOTIDE SEQUENCE</scope>
    <source>
        <strain evidence="1">CBS 333.67</strain>
    </source>
</reference>
<keyword evidence="2" id="KW-1185">Reference proteome</keyword>
<evidence type="ECO:0000313" key="1">
    <source>
        <dbReference type="EMBL" id="KAK3308545.1"/>
    </source>
</evidence>
<gene>
    <name evidence="1" type="ORF">B0T15DRAFT_524679</name>
</gene>
<evidence type="ECO:0000313" key="2">
    <source>
        <dbReference type="Proteomes" id="UP001273166"/>
    </source>
</evidence>
<sequence>MLLFESLYILGLRSLMTASETASGRRWMILVVELYLICTPVGPGIIDQKGHLFLHSRLLSRSTAISPALSS</sequence>
<protein>
    <submittedName>
        <fullName evidence="1">Uncharacterized protein</fullName>
    </submittedName>
</protein>
<accession>A0AAJ0GZC8</accession>